<keyword evidence="5" id="KW-0963">Cytoplasm</keyword>
<dbReference type="PROSITE" id="PS51686">
    <property type="entry name" value="SAM_MT_RSMB_NOP"/>
    <property type="match status" value="1"/>
</dbReference>
<dbReference type="AlphaFoldDB" id="A0A0R1Q273"/>
<keyword evidence="17" id="KW-1185">Reference proteome</keyword>
<evidence type="ECO:0000256" key="8">
    <source>
        <dbReference type="ARBA" id="ARBA00022679"/>
    </source>
</evidence>
<dbReference type="GO" id="GO:0006355">
    <property type="term" value="P:regulation of DNA-templated transcription"/>
    <property type="evidence" value="ECO:0007669"/>
    <property type="project" value="InterPro"/>
</dbReference>
<dbReference type="InterPro" id="IPR035926">
    <property type="entry name" value="NusB-like_sf"/>
</dbReference>
<keyword evidence="6" id="KW-0698">rRNA processing</keyword>
<reference evidence="16 17" key="1">
    <citation type="journal article" date="2015" name="Genome Announc.">
        <title>Expanding the biotechnology potential of lactobacilli through comparative genomics of 213 strains and associated genera.</title>
        <authorList>
            <person name="Sun Z."/>
            <person name="Harris H.M."/>
            <person name="McCann A."/>
            <person name="Guo C."/>
            <person name="Argimon S."/>
            <person name="Zhang W."/>
            <person name="Yang X."/>
            <person name="Jeffery I.B."/>
            <person name="Cooney J.C."/>
            <person name="Kagawa T.F."/>
            <person name="Liu W."/>
            <person name="Song Y."/>
            <person name="Salvetti E."/>
            <person name="Wrobel A."/>
            <person name="Rasinkangas P."/>
            <person name="Parkhill J."/>
            <person name="Rea M.C."/>
            <person name="O'Sullivan O."/>
            <person name="Ritari J."/>
            <person name="Douillard F.P."/>
            <person name="Paul Ross R."/>
            <person name="Yang R."/>
            <person name="Briner A.E."/>
            <person name="Felis G.E."/>
            <person name="de Vos W.M."/>
            <person name="Barrangou R."/>
            <person name="Klaenhammer T.R."/>
            <person name="Caufield P.W."/>
            <person name="Cui Y."/>
            <person name="Zhang H."/>
            <person name="O'Toole P.W."/>
        </authorList>
    </citation>
    <scope>NUCLEOTIDE SEQUENCE [LARGE SCALE GENOMIC DNA]</scope>
    <source>
        <strain evidence="16 17">DSM 19971</strain>
    </source>
</reference>
<dbReference type="Gene3D" id="3.40.50.150">
    <property type="entry name" value="Vaccinia Virus protein VP39"/>
    <property type="match status" value="1"/>
</dbReference>
<evidence type="ECO:0000256" key="12">
    <source>
        <dbReference type="ARBA" id="ARBA00031088"/>
    </source>
</evidence>
<dbReference type="PROSITE" id="PS01153">
    <property type="entry name" value="NOL1_NOP2_SUN"/>
    <property type="match status" value="1"/>
</dbReference>
<sequence>MTNRIQASVRFLAVELLTKIEQEGAYSNIALDQAIKKNSLTKRDANLLTNITYGVLQHRLTLEYWLEPFIKKEKKIIPWVKQLLLSALYQMQFLDKIPNHAILNESIEIAKYKGHDGIRKFTTGVLHAVLRNGVRDLKQVSNNVKKISLEVSVPEWLVKKLFEQNGVAKAKSILDSINKHPHQAVRVNTSISSKEKILADLKEEKLEFEESLVSPSSLIVTKGFVPESRSYKRGDLVIQDESATLVVESMDVQPQDVVLDACAAPGGKTTHIADKLVNGLVVALDIHKHKVKLIMDNAHRCGSANKVAALEMDARKAANLFAPQMFDKILVDAPCSGLGLMRRKPEIRYQKKKEDLMNLQQVQLGILNKVAGLVKNGGKITYSTCSIMDEENQDVIQKFLKEHTEFACGKTMTINDIKHDRDTKTLSIYPDDYGSDGFFIATLTKLQ</sequence>
<evidence type="ECO:0000256" key="9">
    <source>
        <dbReference type="ARBA" id="ARBA00022691"/>
    </source>
</evidence>
<evidence type="ECO:0000256" key="13">
    <source>
        <dbReference type="ARBA" id="ARBA00047283"/>
    </source>
</evidence>
<keyword evidence="10 14" id="KW-0694">RNA-binding</keyword>
<evidence type="ECO:0000256" key="2">
    <source>
        <dbReference type="ARBA" id="ARBA00004496"/>
    </source>
</evidence>
<feature type="domain" description="SAM-dependent MTase RsmB/NOP-type" evidence="15">
    <location>
        <begin position="173"/>
        <end position="446"/>
    </location>
</feature>
<comment type="function">
    <text evidence="1">Specifically methylates the cytosine at position 967 (m5C967) of 16S rRNA.</text>
</comment>
<dbReference type="SUPFAM" id="SSF53335">
    <property type="entry name" value="S-adenosyl-L-methionine-dependent methyltransferases"/>
    <property type="match status" value="1"/>
</dbReference>
<dbReference type="NCBIfam" id="NF011494">
    <property type="entry name" value="PRK14902.1"/>
    <property type="match status" value="1"/>
</dbReference>
<dbReference type="InterPro" id="IPR054728">
    <property type="entry name" value="RsmB-like_ferredoxin"/>
</dbReference>
<feature type="active site" description="Nucleophile" evidence="14">
    <location>
        <position position="385"/>
    </location>
</feature>
<name>A0A0R1Q273_9LACO</name>
<keyword evidence="7 14" id="KW-0489">Methyltransferase</keyword>
<dbReference type="PRINTS" id="PR02008">
    <property type="entry name" value="RCMTFAMILY"/>
</dbReference>
<evidence type="ECO:0000313" key="16">
    <source>
        <dbReference type="EMBL" id="KRL38657.1"/>
    </source>
</evidence>
<dbReference type="Gene3D" id="1.10.940.10">
    <property type="entry name" value="NusB-like"/>
    <property type="match status" value="1"/>
</dbReference>
<comment type="similarity">
    <text evidence="3 14">Belongs to the class I-like SAM-binding methyltransferase superfamily. RsmB/NOP family.</text>
</comment>
<evidence type="ECO:0000256" key="3">
    <source>
        <dbReference type="ARBA" id="ARBA00007494"/>
    </source>
</evidence>
<dbReference type="OrthoDB" id="9810297at2"/>
<feature type="binding site" evidence="14">
    <location>
        <position position="285"/>
    </location>
    <ligand>
        <name>S-adenosyl-L-methionine</name>
        <dbReference type="ChEBI" id="CHEBI:59789"/>
    </ligand>
</feature>
<dbReference type="InterPro" id="IPR029063">
    <property type="entry name" value="SAM-dependent_MTases_sf"/>
</dbReference>
<proteinExistence type="inferred from homology"/>
<evidence type="ECO:0000256" key="14">
    <source>
        <dbReference type="PROSITE-ProRule" id="PRU01023"/>
    </source>
</evidence>
<evidence type="ECO:0000256" key="7">
    <source>
        <dbReference type="ARBA" id="ARBA00022603"/>
    </source>
</evidence>
<accession>A0A0R1Q273</accession>
<dbReference type="PATRIC" id="fig|1423812.3.peg.1463"/>
<dbReference type="FunFam" id="3.40.50.150:FF:000022">
    <property type="entry name" value="Ribosomal RNA small subunit methyltransferase B"/>
    <property type="match status" value="1"/>
</dbReference>
<dbReference type="InterPro" id="IPR004573">
    <property type="entry name" value="rRNA_ssu_MeTfrase_B"/>
</dbReference>
<dbReference type="GO" id="GO:0008649">
    <property type="term" value="F:rRNA methyltransferase activity"/>
    <property type="evidence" value="ECO:0007669"/>
    <property type="project" value="InterPro"/>
</dbReference>
<comment type="caution">
    <text evidence="16">The sequence shown here is derived from an EMBL/GenBank/DDBJ whole genome shotgun (WGS) entry which is preliminary data.</text>
</comment>
<dbReference type="InterPro" id="IPR023267">
    <property type="entry name" value="RCMT"/>
</dbReference>
<comment type="subcellular location">
    <subcellularLocation>
        <location evidence="2">Cytoplasm</location>
    </subcellularLocation>
</comment>
<dbReference type="Gene3D" id="3.30.70.1170">
    <property type="entry name" value="Sun protein, domain 3"/>
    <property type="match status" value="1"/>
</dbReference>
<dbReference type="Pfam" id="PF01189">
    <property type="entry name" value="Methyltr_RsmB-F"/>
    <property type="match status" value="1"/>
</dbReference>
<dbReference type="GO" id="GO:0003723">
    <property type="term" value="F:RNA binding"/>
    <property type="evidence" value="ECO:0007669"/>
    <property type="project" value="UniProtKB-UniRule"/>
</dbReference>
<dbReference type="CDD" id="cd02440">
    <property type="entry name" value="AdoMet_MTases"/>
    <property type="match status" value="1"/>
</dbReference>
<keyword evidence="9 14" id="KW-0949">S-adenosyl-L-methionine</keyword>
<dbReference type="NCBIfam" id="TIGR00563">
    <property type="entry name" value="rsmB"/>
    <property type="match status" value="1"/>
</dbReference>
<evidence type="ECO:0000256" key="5">
    <source>
        <dbReference type="ARBA" id="ARBA00022490"/>
    </source>
</evidence>
<dbReference type="FunFam" id="1.10.940.10:FF:000006">
    <property type="entry name" value="16S rRNA (Cytosine(967)-C(5))-methyltransferase RsmB"/>
    <property type="match status" value="1"/>
</dbReference>
<dbReference type="Proteomes" id="UP000051155">
    <property type="component" value="Unassembled WGS sequence"/>
</dbReference>
<dbReference type="InterPro" id="IPR018314">
    <property type="entry name" value="RsmB/NOL1/NOP2-like_CS"/>
</dbReference>
<dbReference type="SUPFAM" id="SSF48013">
    <property type="entry name" value="NusB-like"/>
    <property type="match status" value="1"/>
</dbReference>
<organism evidence="16 17">
    <name type="scientific">Liquorilactobacillus uvarum DSM 19971</name>
    <dbReference type="NCBI Taxonomy" id="1423812"/>
    <lineage>
        <taxon>Bacteria</taxon>
        <taxon>Bacillati</taxon>
        <taxon>Bacillota</taxon>
        <taxon>Bacilli</taxon>
        <taxon>Lactobacillales</taxon>
        <taxon>Lactobacillaceae</taxon>
        <taxon>Liquorilactobacillus</taxon>
    </lineage>
</organism>
<keyword evidence="8 14" id="KW-0808">Transferase</keyword>
<gene>
    <name evidence="16" type="ORF">FD20_GL001374</name>
</gene>
<dbReference type="RefSeq" id="WP_057735983.1">
    <property type="nucleotide sequence ID" value="NZ_AZEG01000003.1"/>
</dbReference>
<evidence type="ECO:0000313" key="17">
    <source>
        <dbReference type="Proteomes" id="UP000051155"/>
    </source>
</evidence>
<dbReference type="EC" id="2.1.1.176" evidence="4"/>
<dbReference type="STRING" id="1423812.FD20_GL001374"/>
<dbReference type="Pfam" id="PF22458">
    <property type="entry name" value="RsmF-B_ferredox"/>
    <property type="match status" value="1"/>
</dbReference>
<dbReference type="GO" id="GO:0005737">
    <property type="term" value="C:cytoplasm"/>
    <property type="evidence" value="ECO:0007669"/>
    <property type="project" value="UniProtKB-SubCell"/>
</dbReference>
<dbReference type="InterPro" id="IPR049560">
    <property type="entry name" value="MeTrfase_RsmB-F_NOP2_cat"/>
</dbReference>
<dbReference type="Pfam" id="PF01029">
    <property type="entry name" value="NusB"/>
    <property type="match status" value="1"/>
</dbReference>
<feature type="binding site" evidence="14">
    <location>
        <position position="313"/>
    </location>
    <ligand>
        <name>S-adenosyl-L-methionine</name>
        <dbReference type="ChEBI" id="CHEBI:59789"/>
    </ligand>
</feature>
<dbReference type="PANTHER" id="PTHR22807:SF53">
    <property type="entry name" value="RIBOSOMAL RNA SMALL SUBUNIT METHYLTRANSFERASE B-RELATED"/>
    <property type="match status" value="1"/>
</dbReference>
<evidence type="ECO:0000256" key="4">
    <source>
        <dbReference type="ARBA" id="ARBA00012140"/>
    </source>
</evidence>
<dbReference type="InterPro" id="IPR001678">
    <property type="entry name" value="MeTrfase_RsmB-F_NOP2_dom"/>
</dbReference>
<protein>
    <recommendedName>
        <fullName evidence="4">16S rRNA (cytosine(967)-C(5))-methyltransferase</fullName>
        <ecNumber evidence="4">2.1.1.176</ecNumber>
    </recommendedName>
    <alternativeName>
        <fullName evidence="11">16S rRNA m5C967 methyltransferase</fullName>
    </alternativeName>
    <alternativeName>
        <fullName evidence="12">rRNA (cytosine-C(5)-)-methyltransferase RsmB</fullName>
    </alternativeName>
</protein>
<feature type="binding site" evidence="14">
    <location>
        <position position="332"/>
    </location>
    <ligand>
        <name>S-adenosyl-L-methionine</name>
        <dbReference type="ChEBI" id="CHEBI:59789"/>
    </ligand>
</feature>
<dbReference type="EMBL" id="AZEG01000003">
    <property type="protein sequence ID" value="KRL38657.1"/>
    <property type="molecule type" value="Genomic_DNA"/>
</dbReference>
<dbReference type="InterPro" id="IPR006027">
    <property type="entry name" value="NusB_RsmB_TIM44"/>
</dbReference>
<evidence type="ECO:0000256" key="11">
    <source>
        <dbReference type="ARBA" id="ARBA00030399"/>
    </source>
</evidence>
<dbReference type="PANTHER" id="PTHR22807">
    <property type="entry name" value="NOP2 YEAST -RELATED NOL1/NOP2/FMU SUN DOMAIN-CONTAINING"/>
    <property type="match status" value="1"/>
</dbReference>
<evidence type="ECO:0000256" key="10">
    <source>
        <dbReference type="ARBA" id="ARBA00022884"/>
    </source>
</evidence>
<evidence type="ECO:0000259" key="15">
    <source>
        <dbReference type="PROSITE" id="PS51686"/>
    </source>
</evidence>
<evidence type="ECO:0000256" key="1">
    <source>
        <dbReference type="ARBA" id="ARBA00002724"/>
    </source>
</evidence>
<evidence type="ECO:0000256" key="6">
    <source>
        <dbReference type="ARBA" id="ARBA00022552"/>
    </source>
</evidence>
<comment type="catalytic activity">
    <reaction evidence="13">
        <text>cytidine(967) in 16S rRNA + S-adenosyl-L-methionine = 5-methylcytidine(967) in 16S rRNA + S-adenosyl-L-homocysteine + H(+)</text>
        <dbReference type="Rhea" id="RHEA:42748"/>
        <dbReference type="Rhea" id="RHEA-COMP:10219"/>
        <dbReference type="Rhea" id="RHEA-COMP:10220"/>
        <dbReference type="ChEBI" id="CHEBI:15378"/>
        <dbReference type="ChEBI" id="CHEBI:57856"/>
        <dbReference type="ChEBI" id="CHEBI:59789"/>
        <dbReference type="ChEBI" id="CHEBI:74483"/>
        <dbReference type="ChEBI" id="CHEBI:82748"/>
        <dbReference type="EC" id="2.1.1.176"/>
    </reaction>
</comment>
<feature type="binding site" evidence="14">
    <location>
        <begin position="262"/>
        <end position="268"/>
    </location>
    <ligand>
        <name>S-adenosyl-L-methionine</name>
        <dbReference type="ChEBI" id="CHEBI:59789"/>
    </ligand>
</feature>